<name>A0A1R3IWB1_COCAP</name>
<gene>
    <name evidence="1" type="ORF">CCACVL1_09416</name>
</gene>
<sequence>IKPGLKTCTHAKWRGHKGKQRIILPENKKKMMIIMKWSSRRFQT</sequence>
<reference evidence="1 2" key="1">
    <citation type="submission" date="2013-09" db="EMBL/GenBank/DDBJ databases">
        <title>Corchorus capsularis genome sequencing.</title>
        <authorList>
            <person name="Alam M."/>
            <person name="Haque M.S."/>
            <person name="Islam M.S."/>
            <person name="Emdad E.M."/>
            <person name="Islam M.M."/>
            <person name="Ahmed B."/>
            <person name="Halim A."/>
            <person name="Hossen Q.M.M."/>
            <person name="Hossain M.Z."/>
            <person name="Ahmed R."/>
            <person name="Khan M.M."/>
            <person name="Islam R."/>
            <person name="Rashid M.M."/>
            <person name="Khan S.A."/>
            <person name="Rahman M.S."/>
            <person name="Alam M."/>
        </authorList>
    </citation>
    <scope>NUCLEOTIDE SEQUENCE [LARGE SCALE GENOMIC DNA]</scope>
    <source>
        <strain evidence="2">cv. CVL-1</strain>
        <tissue evidence="1">Whole seedling</tissue>
    </source>
</reference>
<dbReference type="AlphaFoldDB" id="A0A1R3IWB1"/>
<evidence type="ECO:0000313" key="2">
    <source>
        <dbReference type="Proteomes" id="UP000188268"/>
    </source>
</evidence>
<dbReference type="Gramene" id="OMO86868">
    <property type="protein sequence ID" value="OMO86868"/>
    <property type="gene ID" value="CCACVL1_09416"/>
</dbReference>
<protein>
    <submittedName>
        <fullName evidence="1">Uncharacterized protein</fullName>
    </submittedName>
</protein>
<dbReference type="EMBL" id="AWWV01009377">
    <property type="protein sequence ID" value="OMO86868.1"/>
    <property type="molecule type" value="Genomic_DNA"/>
</dbReference>
<proteinExistence type="predicted"/>
<feature type="non-terminal residue" evidence="1">
    <location>
        <position position="1"/>
    </location>
</feature>
<organism evidence="1 2">
    <name type="scientific">Corchorus capsularis</name>
    <name type="common">Jute</name>
    <dbReference type="NCBI Taxonomy" id="210143"/>
    <lineage>
        <taxon>Eukaryota</taxon>
        <taxon>Viridiplantae</taxon>
        <taxon>Streptophyta</taxon>
        <taxon>Embryophyta</taxon>
        <taxon>Tracheophyta</taxon>
        <taxon>Spermatophyta</taxon>
        <taxon>Magnoliopsida</taxon>
        <taxon>eudicotyledons</taxon>
        <taxon>Gunneridae</taxon>
        <taxon>Pentapetalae</taxon>
        <taxon>rosids</taxon>
        <taxon>malvids</taxon>
        <taxon>Malvales</taxon>
        <taxon>Malvaceae</taxon>
        <taxon>Grewioideae</taxon>
        <taxon>Apeibeae</taxon>
        <taxon>Corchorus</taxon>
    </lineage>
</organism>
<evidence type="ECO:0000313" key="1">
    <source>
        <dbReference type="EMBL" id="OMO86868.1"/>
    </source>
</evidence>
<keyword evidence="2" id="KW-1185">Reference proteome</keyword>
<accession>A0A1R3IWB1</accession>
<comment type="caution">
    <text evidence="1">The sequence shown here is derived from an EMBL/GenBank/DDBJ whole genome shotgun (WGS) entry which is preliminary data.</text>
</comment>
<dbReference type="Proteomes" id="UP000188268">
    <property type="component" value="Unassembled WGS sequence"/>
</dbReference>